<gene>
    <name evidence="3" type="ORF">LRAMOSA00853</name>
</gene>
<proteinExistence type="predicted"/>
<name>A0A077W9J1_9FUNG</name>
<sequence length="170" mass="19734">MPSALQVACQVDTDRPQRRWHPLFFLDWWNGSSVSDTQATTTTTNKTTLPIDNRLSEDPLLRACERAERNGRALEELERRLRGGRVKIPSSPPSPLPTTTTSHPQEERPKTCDVGVQTHQDPRLTFYQQQLEAKMDQFNEQEQMITRLQEHLEIVKEQLDEARAKQHQHQ</sequence>
<accession>A0A077W9J1</accession>
<feature type="region of interest" description="Disordered" evidence="2">
    <location>
        <begin position="80"/>
        <end position="116"/>
    </location>
</feature>
<keyword evidence="1" id="KW-0175">Coiled coil</keyword>
<evidence type="ECO:0000313" key="3">
    <source>
        <dbReference type="EMBL" id="CDS03450.1"/>
    </source>
</evidence>
<dbReference type="OrthoDB" id="547311at2759"/>
<dbReference type="AlphaFoldDB" id="A0A077W9J1"/>
<feature type="coiled-coil region" evidence="1">
    <location>
        <begin position="131"/>
        <end position="165"/>
    </location>
</feature>
<evidence type="ECO:0000256" key="2">
    <source>
        <dbReference type="SAM" id="MobiDB-lite"/>
    </source>
</evidence>
<reference evidence="3" key="1">
    <citation type="journal article" date="2014" name="Genome Announc.">
        <title>De novo whole-genome sequence and genome annotation of Lichtheimia ramosa.</title>
        <authorList>
            <person name="Linde J."/>
            <person name="Schwartze V."/>
            <person name="Binder U."/>
            <person name="Lass-Florl C."/>
            <person name="Voigt K."/>
            <person name="Horn F."/>
        </authorList>
    </citation>
    <scope>NUCLEOTIDE SEQUENCE</scope>
    <source>
        <strain evidence="3">JMRC FSU:6197</strain>
    </source>
</reference>
<evidence type="ECO:0000256" key="1">
    <source>
        <dbReference type="SAM" id="Coils"/>
    </source>
</evidence>
<organism evidence="3">
    <name type="scientific">Lichtheimia ramosa</name>
    <dbReference type="NCBI Taxonomy" id="688394"/>
    <lineage>
        <taxon>Eukaryota</taxon>
        <taxon>Fungi</taxon>
        <taxon>Fungi incertae sedis</taxon>
        <taxon>Mucoromycota</taxon>
        <taxon>Mucoromycotina</taxon>
        <taxon>Mucoromycetes</taxon>
        <taxon>Mucorales</taxon>
        <taxon>Lichtheimiaceae</taxon>
        <taxon>Lichtheimia</taxon>
    </lineage>
</organism>
<dbReference type="EMBL" id="LK023313">
    <property type="protein sequence ID" value="CDS03450.1"/>
    <property type="molecule type" value="Genomic_DNA"/>
</dbReference>
<protein>
    <submittedName>
        <fullName evidence="3">Uncharacterized protein</fullName>
    </submittedName>
</protein>